<comment type="function">
    <text evidence="4">E3 ubiquitin-protein ligase which accepts ubiquitin from an E2 ubiquitin-conjugating enzyme in the form of a thioester and then directly transfers the ubiquitin to targeted substrates.</text>
</comment>
<comment type="pathway">
    <text evidence="4">Protein modification; protein ubiquitination.</text>
</comment>
<evidence type="ECO:0000259" key="5">
    <source>
        <dbReference type="PROSITE" id="PS50237"/>
    </source>
</evidence>
<evidence type="ECO:0000256" key="4">
    <source>
        <dbReference type="RuleBase" id="RU369009"/>
    </source>
</evidence>
<protein>
    <recommendedName>
        <fullName evidence="4">E3 ubiquitin-protein ligase</fullName>
        <ecNumber evidence="4">2.3.2.26</ecNumber>
    </recommendedName>
</protein>
<evidence type="ECO:0000313" key="7">
    <source>
        <dbReference type="Proteomes" id="UP000271098"/>
    </source>
</evidence>
<comment type="catalytic activity">
    <reaction evidence="4">
        <text>S-ubiquitinyl-[E2 ubiquitin-conjugating enzyme]-L-cysteine + [acceptor protein]-L-lysine = [E2 ubiquitin-conjugating enzyme]-L-cysteine + N(6)-ubiquitinyl-[acceptor protein]-L-lysine.</text>
        <dbReference type="EC" id="2.3.2.26"/>
    </reaction>
</comment>
<dbReference type="EC" id="2.3.2.26" evidence="4"/>
<dbReference type="PANTHER" id="PTHR45670:SF13">
    <property type="entry name" value="E3 UBIQUITIN-PROTEIN LIGASE TRIP12"/>
    <property type="match status" value="1"/>
</dbReference>
<dbReference type="GO" id="GO:0006974">
    <property type="term" value="P:DNA damage response"/>
    <property type="evidence" value="ECO:0007669"/>
    <property type="project" value="TreeGrafter"/>
</dbReference>
<reference evidence="6 7" key="1">
    <citation type="submission" date="2018-11" db="EMBL/GenBank/DDBJ databases">
        <authorList>
            <consortium name="Pathogen Informatics"/>
        </authorList>
    </citation>
    <scope>NUCLEOTIDE SEQUENCE [LARGE SCALE GENOMIC DNA]</scope>
</reference>
<name>A0A3P7NQT2_9BILA</name>
<dbReference type="EMBL" id="UYRT01109133">
    <property type="protein sequence ID" value="VDN45205.1"/>
    <property type="molecule type" value="Genomic_DNA"/>
</dbReference>
<evidence type="ECO:0000256" key="1">
    <source>
        <dbReference type="ARBA" id="ARBA00022679"/>
    </source>
</evidence>
<organism evidence="6 7">
    <name type="scientific">Gongylonema pulchrum</name>
    <dbReference type="NCBI Taxonomy" id="637853"/>
    <lineage>
        <taxon>Eukaryota</taxon>
        <taxon>Metazoa</taxon>
        <taxon>Ecdysozoa</taxon>
        <taxon>Nematoda</taxon>
        <taxon>Chromadorea</taxon>
        <taxon>Rhabditida</taxon>
        <taxon>Spirurina</taxon>
        <taxon>Spiruromorpha</taxon>
        <taxon>Spiruroidea</taxon>
        <taxon>Gongylonematidae</taxon>
        <taxon>Gongylonema</taxon>
    </lineage>
</organism>
<keyword evidence="7" id="KW-1185">Reference proteome</keyword>
<dbReference type="AlphaFoldDB" id="A0A3P7NQT2"/>
<keyword evidence="2 3" id="KW-0833">Ubl conjugation pathway</keyword>
<dbReference type="PROSITE" id="PS50237">
    <property type="entry name" value="HECT"/>
    <property type="match status" value="1"/>
</dbReference>
<evidence type="ECO:0000256" key="2">
    <source>
        <dbReference type="ARBA" id="ARBA00022786"/>
    </source>
</evidence>
<keyword evidence="1 4" id="KW-0808">Transferase</keyword>
<dbReference type="GO" id="GO:0000209">
    <property type="term" value="P:protein polyubiquitination"/>
    <property type="evidence" value="ECO:0007669"/>
    <property type="project" value="TreeGrafter"/>
</dbReference>
<comment type="similarity">
    <text evidence="4">Belongs to the UPL family. K-HECT subfamily.</text>
</comment>
<evidence type="ECO:0000256" key="3">
    <source>
        <dbReference type="PROSITE-ProRule" id="PRU00104"/>
    </source>
</evidence>
<dbReference type="Gene3D" id="3.30.2160.10">
    <property type="entry name" value="Hect, E3 ligase catalytic domain"/>
    <property type="match status" value="1"/>
</dbReference>
<dbReference type="Proteomes" id="UP000271098">
    <property type="component" value="Unassembled WGS sequence"/>
</dbReference>
<dbReference type="OrthoDB" id="5841354at2759"/>
<comment type="caution">
    <text evidence="3">Lacks conserved residue(s) required for the propagation of feature annotation.</text>
</comment>
<dbReference type="UniPathway" id="UPA00143"/>
<gene>
    <name evidence="6" type="ORF">GPUH_LOCUS26180</name>
</gene>
<dbReference type="Pfam" id="PF00632">
    <property type="entry name" value="HECT"/>
    <property type="match status" value="1"/>
</dbReference>
<evidence type="ECO:0000313" key="6">
    <source>
        <dbReference type="EMBL" id="VDN45205.1"/>
    </source>
</evidence>
<dbReference type="SUPFAM" id="SSF56204">
    <property type="entry name" value="Hect, E3 ligase catalytic domain"/>
    <property type="match status" value="1"/>
</dbReference>
<dbReference type="InterPro" id="IPR000569">
    <property type="entry name" value="HECT_dom"/>
</dbReference>
<feature type="domain" description="HECT" evidence="5">
    <location>
        <begin position="1"/>
        <end position="97"/>
    </location>
</feature>
<proteinExistence type="inferred from homology"/>
<dbReference type="GO" id="GO:0016607">
    <property type="term" value="C:nuclear speck"/>
    <property type="evidence" value="ECO:0007669"/>
    <property type="project" value="TreeGrafter"/>
</dbReference>
<dbReference type="InterPro" id="IPR035983">
    <property type="entry name" value="Hect_E3_ubiquitin_ligase"/>
</dbReference>
<accession>A0A3P7NQT2</accession>
<dbReference type="PANTHER" id="PTHR45670">
    <property type="entry name" value="E3 UBIQUITIN-PROTEIN LIGASE TRIP12"/>
    <property type="match status" value="1"/>
</dbReference>
<dbReference type="InterPro" id="IPR045322">
    <property type="entry name" value="HECTD1/TRIP12-like"/>
</dbReference>
<dbReference type="GO" id="GO:0061630">
    <property type="term" value="F:ubiquitin protein ligase activity"/>
    <property type="evidence" value="ECO:0007669"/>
    <property type="project" value="UniProtKB-UniRule"/>
</dbReference>
<dbReference type="GO" id="GO:0043161">
    <property type="term" value="P:proteasome-mediated ubiquitin-dependent protein catabolic process"/>
    <property type="evidence" value="ECO:0007669"/>
    <property type="project" value="TreeGrafter"/>
</dbReference>
<sequence length="121" mass="13498">MPGDENFELVKGGKNRAVTSSNVLQFVKLVAHWQLVEGVRREMEAVRKGFETIINISDLTCFTPDEMEELFCGCSEETWKRTWSESALQAAIKPDHGTVGPSFSCARDVQSCNDILFGLVL</sequence>